<keyword evidence="2" id="KW-1185">Reference proteome</keyword>
<evidence type="ECO:0000313" key="1">
    <source>
        <dbReference type="EMBL" id="KAI4862210.1"/>
    </source>
</evidence>
<sequence>MGRLEPSTSLALGRSPYDDVVPGEGEADPHEPDKQYDGTGRIVNPQTKQIIKDVIRAHNEVMQVIGVAEPENIGISAADLETAKLYHEYESDTGRTLYQFGSSLGILSTWGVLNIRRRIMVYKTRADVSFLRLIVSEYNRHSLFQLFFAGYPCHLVTYGLRLTARHMQLYTSLKRSWINGAIEYTRFHLHLFLTMQRLDLIPSSQWLPGPKFFIPFSSSSPFSAPPLPESLDVSSVSKWVAGIVGNLAPYATFYICGCIWQSVCTMVRLHVRKRLPRPHNLVSNSRISPSSSSTQRQAIPESPTLGAADREIRHPNPEDDTPTSVALDVPSSSEPIPVGSIRRQSTFSSWGGEDYGTDDEDSEMVNPTLISFDVDTSESTEPPTGVWSAELRPSYAGDSRQQPRETSIYIVNPLTSLPSTLASDILADFATNISTMVLDSHAFPIVARAFAQRRGLPYDDMGGGGFLGGLTWQAVFNVIQLDVLRLLISGEIWGVTAMLSQWLHVPEEEWKEMRKEEEEEQAQEATGLLH</sequence>
<dbReference type="Proteomes" id="UP001497700">
    <property type="component" value="Unassembled WGS sequence"/>
</dbReference>
<name>A0ACB9YRZ6_9PEZI</name>
<dbReference type="EMBL" id="MU393531">
    <property type="protein sequence ID" value="KAI4862210.1"/>
    <property type="molecule type" value="Genomic_DNA"/>
</dbReference>
<comment type="caution">
    <text evidence="1">The sequence shown here is derived from an EMBL/GenBank/DDBJ whole genome shotgun (WGS) entry which is preliminary data.</text>
</comment>
<evidence type="ECO:0000313" key="2">
    <source>
        <dbReference type="Proteomes" id="UP001497700"/>
    </source>
</evidence>
<reference evidence="1 2" key="1">
    <citation type="journal article" date="2022" name="New Phytol.">
        <title>Ecological generalism drives hyperdiversity of secondary metabolite gene clusters in xylarialean endophytes.</title>
        <authorList>
            <person name="Franco M.E.E."/>
            <person name="Wisecaver J.H."/>
            <person name="Arnold A.E."/>
            <person name="Ju Y.M."/>
            <person name="Slot J.C."/>
            <person name="Ahrendt S."/>
            <person name="Moore L.P."/>
            <person name="Eastman K.E."/>
            <person name="Scott K."/>
            <person name="Konkel Z."/>
            <person name="Mondo S.J."/>
            <person name="Kuo A."/>
            <person name="Hayes R.D."/>
            <person name="Haridas S."/>
            <person name="Andreopoulos B."/>
            <person name="Riley R."/>
            <person name="LaButti K."/>
            <person name="Pangilinan J."/>
            <person name="Lipzen A."/>
            <person name="Amirebrahimi M."/>
            <person name="Yan J."/>
            <person name="Adam C."/>
            <person name="Keymanesh K."/>
            <person name="Ng V."/>
            <person name="Louie K."/>
            <person name="Northen T."/>
            <person name="Drula E."/>
            <person name="Henrissat B."/>
            <person name="Hsieh H.M."/>
            <person name="Youens-Clark K."/>
            <person name="Lutzoni F."/>
            <person name="Miadlikowska J."/>
            <person name="Eastwood D.C."/>
            <person name="Hamelin R.C."/>
            <person name="Grigoriev I.V."/>
            <person name="U'Ren J.M."/>
        </authorList>
    </citation>
    <scope>NUCLEOTIDE SEQUENCE [LARGE SCALE GENOMIC DNA]</scope>
    <source>
        <strain evidence="1 2">CBS 119005</strain>
    </source>
</reference>
<accession>A0ACB9YRZ6</accession>
<proteinExistence type="predicted"/>
<gene>
    <name evidence="1" type="ORF">F4820DRAFT_431181</name>
</gene>
<protein>
    <submittedName>
        <fullName evidence="1">Uncharacterized protein</fullName>
    </submittedName>
</protein>
<organism evidence="1 2">
    <name type="scientific">Hypoxylon rubiginosum</name>
    <dbReference type="NCBI Taxonomy" id="110542"/>
    <lineage>
        <taxon>Eukaryota</taxon>
        <taxon>Fungi</taxon>
        <taxon>Dikarya</taxon>
        <taxon>Ascomycota</taxon>
        <taxon>Pezizomycotina</taxon>
        <taxon>Sordariomycetes</taxon>
        <taxon>Xylariomycetidae</taxon>
        <taxon>Xylariales</taxon>
        <taxon>Hypoxylaceae</taxon>
        <taxon>Hypoxylon</taxon>
    </lineage>
</organism>